<dbReference type="SMART" id="SM00225">
    <property type="entry name" value="BTB"/>
    <property type="match status" value="2"/>
</dbReference>
<accession>J4I278</accession>
<dbReference type="OrthoDB" id="3164835at2759"/>
<dbReference type="Proteomes" id="UP000006352">
    <property type="component" value="Unassembled WGS sequence"/>
</dbReference>
<reference evidence="2 3" key="1">
    <citation type="journal article" date="2012" name="Appl. Environ. Microbiol.">
        <title>Short-read sequencing for genomic analysis of the brown rot fungus Fibroporia radiculosa.</title>
        <authorList>
            <person name="Tang J.D."/>
            <person name="Perkins A.D."/>
            <person name="Sonstegard T.S."/>
            <person name="Schroeder S.G."/>
            <person name="Burgess S.C."/>
            <person name="Diehl S.V."/>
        </authorList>
    </citation>
    <scope>NUCLEOTIDE SEQUENCE [LARGE SCALE GENOMIC DNA]</scope>
    <source>
        <strain evidence="2 3">TFFH 294</strain>
    </source>
</reference>
<gene>
    <name evidence="2" type="ORF">FIBRA_08119</name>
</gene>
<name>J4I278_9APHY</name>
<dbReference type="CDD" id="cd18186">
    <property type="entry name" value="BTB_POZ_ZBTB_KLHL-like"/>
    <property type="match status" value="1"/>
</dbReference>
<dbReference type="PROSITE" id="PS50097">
    <property type="entry name" value="BTB"/>
    <property type="match status" value="1"/>
</dbReference>
<keyword evidence="3" id="KW-1185">Reference proteome</keyword>
<protein>
    <recommendedName>
        <fullName evidence="1">BTB domain-containing protein</fullName>
    </recommendedName>
</protein>
<evidence type="ECO:0000313" key="3">
    <source>
        <dbReference type="Proteomes" id="UP000006352"/>
    </source>
</evidence>
<organism evidence="2 3">
    <name type="scientific">Fibroporia radiculosa</name>
    <dbReference type="NCBI Taxonomy" id="599839"/>
    <lineage>
        <taxon>Eukaryota</taxon>
        <taxon>Fungi</taxon>
        <taxon>Dikarya</taxon>
        <taxon>Basidiomycota</taxon>
        <taxon>Agaricomycotina</taxon>
        <taxon>Agaricomycetes</taxon>
        <taxon>Polyporales</taxon>
        <taxon>Fibroporiaceae</taxon>
        <taxon>Fibroporia</taxon>
    </lineage>
</organism>
<feature type="domain" description="BTB" evidence="1">
    <location>
        <begin position="17"/>
        <end position="87"/>
    </location>
</feature>
<dbReference type="RefSeq" id="XP_012185165.1">
    <property type="nucleotide sequence ID" value="XM_012329775.1"/>
</dbReference>
<evidence type="ECO:0000259" key="1">
    <source>
        <dbReference type="PROSITE" id="PS50097"/>
    </source>
</evidence>
<evidence type="ECO:0000313" key="2">
    <source>
        <dbReference type="EMBL" id="CCM05882.1"/>
    </source>
</evidence>
<dbReference type="AlphaFoldDB" id="J4I278"/>
<sequence>MEHKISIASYPFNKANADVILRSSDNVDFHVHQVILGLASDFMEDMFSLPQSLTSNKDLPVVEVTEESETLDHLLRLIYPTQDPVLEDIMAVGRVLKAAIKYQMDIVTARLRGVLTVYVDPLRLYTIACGTYLEQEAKSAVLEWCDSSDLNLESYVPEMDEISAGAYYRALQFYSMFKGEQMIPDSFTFCIPNTGSSVNSPAHTGSFPAAESVTIPSPFDKPSVDSNVIIRSASDQVDLYVNQAILTLASEKLANMVQSSDQCEGGHRIILLPESGRVLVPLFSFIYPISFPHFEERGLLIAVLKAAVKYELGRALEIVRSRWRHDIQIYPLQSYFFAMQNGWDEDARVAAKFAAILPLDEYIPQMETVDAGVYRRFLQYRKRWRSIISAATQVAFYNIYEPPESNYDVFWSEQAVLPSSRLERQIHVAWAHWAGAMLPRATTASLTNVPGTAVTGSQDTWMQLTSLINSCSYNMIKPSVSDVLRKCEECVEEIHRLSLSDELNLEV</sequence>
<dbReference type="HOGENOM" id="CLU_034203_2_1_1"/>
<dbReference type="Gene3D" id="3.30.710.10">
    <property type="entry name" value="Potassium Channel Kv1.1, Chain A"/>
    <property type="match status" value="2"/>
</dbReference>
<dbReference type="GeneID" id="24100793"/>
<proteinExistence type="predicted"/>
<dbReference type="Pfam" id="PF00651">
    <property type="entry name" value="BTB"/>
    <property type="match status" value="1"/>
</dbReference>
<dbReference type="InParanoid" id="J4I278"/>
<dbReference type="EMBL" id="HE797211">
    <property type="protein sequence ID" value="CCM05882.1"/>
    <property type="molecule type" value="Genomic_DNA"/>
</dbReference>
<dbReference type="STRING" id="599839.J4I278"/>
<dbReference type="SUPFAM" id="SSF54695">
    <property type="entry name" value="POZ domain"/>
    <property type="match status" value="1"/>
</dbReference>
<dbReference type="InterPro" id="IPR011333">
    <property type="entry name" value="SKP1/BTB/POZ_sf"/>
</dbReference>
<dbReference type="InterPro" id="IPR000210">
    <property type="entry name" value="BTB/POZ_dom"/>
</dbReference>